<keyword evidence="15 21" id="KW-0376">Hydrogen peroxide</keyword>
<keyword evidence="12 18" id="KW-0408">Iron</keyword>
<name>A0A803QJY4_CANSA</name>
<dbReference type="PRINTS" id="PR00458">
    <property type="entry name" value="PEROXIDASE"/>
</dbReference>
<organism evidence="23 24">
    <name type="scientific">Cannabis sativa</name>
    <name type="common">Hemp</name>
    <name type="synonym">Marijuana</name>
    <dbReference type="NCBI Taxonomy" id="3483"/>
    <lineage>
        <taxon>Eukaryota</taxon>
        <taxon>Viridiplantae</taxon>
        <taxon>Streptophyta</taxon>
        <taxon>Embryophyta</taxon>
        <taxon>Tracheophyta</taxon>
        <taxon>Spermatophyta</taxon>
        <taxon>Magnoliopsida</taxon>
        <taxon>eudicotyledons</taxon>
        <taxon>Gunneridae</taxon>
        <taxon>Pentapetalae</taxon>
        <taxon>rosids</taxon>
        <taxon>fabids</taxon>
        <taxon>Rosales</taxon>
        <taxon>Cannabaceae</taxon>
        <taxon>Cannabis</taxon>
    </lineage>
</organism>
<dbReference type="Gene3D" id="1.10.420.10">
    <property type="entry name" value="Peroxidase, domain 2"/>
    <property type="match status" value="1"/>
</dbReference>
<feature type="domain" description="Plant heme peroxidase family profile" evidence="22">
    <location>
        <begin position="28"/>
        <end position="327"/>
    </location>
</feature>
<dbReference type="FunFam" id="1.10.420.10:FF:000008">
    <property type="entry name" value="Peroxidase"/>
    <property type="match status" value="1"/>
</dbReference>
<feature type="disulfide bond" evidence="20">
    <location>
        <begin position="123"/>
        <end position="323"/>
    </location>
</feature>
<feature type="active site" description="Proton acceptor" evidence="16">
    <location>
        <position position="69"/>
    </location>
</feature>
<comment type="catalytic activity">
    <reaction evidence="1 21">
        <text>2 a phenolic donor + H2O2 = 2 a phenolic radical donor + 2 H2O</text>
        <dbReference type="Rhea" id="RHEA:56136"/>
        <dbReference type="ChEBI" id="CHEBI:15377"/>
        <dbReference type="ChEBI" id="CHEBI:16240"/>
        <dbReference type="ChEBI" id="CHEBI:139520"/>
        <dbReference type="ChEBI" id="CHEBI:139521"/>
        <dbReference type="EC" id="1.11.1.7"/>
    </reaction>
</comment>
<keyword evidence="24" id="KW-1185">Reference proteome</keyword>
<evidence type="ECO:0000256" key="14">
    <source>
        <dbReference type="ARBA" id="ARBA00023180"/>
    </source>
</evidence>
<dbReference type="Proteomes" id="UP000596661">
    <property type="component" value="Unassembled WGS sequence"/>
</dbReference>
<feature type="signal peptide" evidence="21">
    <location>
        <begin position="1"/>
        <end position="26"/>
    </location>
</feature>
<dbReference type="EMBL" id="UZAU01000821">
    <property type="status" value="NOT_ANNOTATED_CDS"/>
    <property type="molecule type" value="Genomic_DNA"/>
</dbReference>
<evidence type="ECO:0000256" key="1">
    <source>
        <dbReference type="ARBA" id="ARBA00000189"/>
    </source>
</evidence>
<comment type="similarity">
    <text evidence="3">Belongs to the peroxidase family. Ascorbate peroxidase subfamily.</text>
</comment>
<keyword evidence="5 21" id="KW-0964">Secreted</keyword>
<feature type="binding site" description="axial binding residue" evidence="18">
    <location>
        <position position="195"/>
    </location>
    <ligand>
        <name>heme b</name>
        <dbReference type="ChEBI" id="CHEBI:60344"/>
    </ligand>
    <ligandPart>
        <name>Fe</name>
        <dbReference type="ChEBI" id="CHEBI:18248"/>
    </ligandPart>
</feature>
<feature type="site" description="Transition state stabilizer" evidence="19">
    <location>
        <position position="65"/>
    </location>
</feature>
<dbReference type="Pfam" id="PF00141">
    <property type="entry name" value="peroxidase"/>
    <property type="match status" value="1"/>
</dbReference>
<dbReference type="PROSITE" id="PS00436">
    <property type="entry name" value="PEROXIDASE_2"/>
    <property type="match status" value="1"/>
</dbReference>
<feature type="binding site" evidence="18">
    <location>
        <position position="91"/>
    </location>
    <ligand>
        <name>Ca(2+)</name>
        <dbReference type="ChEBI" id="CHEBI:29108"/>
        <label>1</label>
    </ligand>
</feature>
<evidence type="ECO:0000256" key="8">
    <source>
        <dbReference type="ARBA" id="ARBA00022723"/>
    </source>
</evidence>
<evidence type="ECO:0000256" key="5">
    <source>
        <dbReference type="ARBA" id="ARBA00022525"/>
    </source>
</evidence>
<evidence type="ECO:0000256" key="12">
    <source>
        <dbReference type="ARBA" id="ARBA00023004"/>
    </source>
</evidence>
<dbReference type="PROSITE" id="PS50873">
    <property type="entry name" value="PEROXIDASE_4"/>
    <property type="match status" value="1"/>
</dbReference>
<proteinExistence type="inferred from homology"/>
<evidence type="ECO:0000256" key="13">
    <source>
        <dbReference type="ARBA" id="ARBA00023157"/>
    </source>
</evidence>
<feature type="disulfide bond" evidence="20">
    <location>
        <begin position="38"/>
        <end position="117"/>
    </location>
</feature>
<comment type="cofactor">
    <cofactor evidence="18 21">
        <name>Ca(2+)</name>
        <dbReference type="ChEBI" id="CHEBI:29108"/>
    </cofactor>
    <text evidence="18 21">Binds 2 calcium ions per subunit.</text>
</comment>
<dbReference type="EnsemblPlants" id="evm.model.10.1505">
    <property type="protein sequence ID" value="cds.evm.model.10.1505"/>
    <property type="gene ID" value="evm.TU.10.1505"/>
</dbReference>
<dbReference type="Gene3D" id="1.10.520.10">
    <property type="match status" value="1"/>
</dbReference>
<feature type="disulfide bond" evidence="20">
    <location>
        <begin position="71"/>
        <end position="76"/>
    </location>
</feature>
<evidence type="ECO:0000256" key="20">
    <source>
        <dbReference type="PIRSR" id="PIRSR600823-5"/>
    </source>
</evidence>
<dbReference type="AlphaFoldDB" id="A0A803QJY4"/>
<dbReference type="PRINTS" id="PR00461">
    <property type="entry name" value="PLPEROXIDASE"/>
</dbReference>
<keyword evidence="10 18" id="KW-0106">Calcium</keyword>
<dbReference type="Gramene" id="evm.model.10.1505">
    <property type="protein sequence ID" value="cds.evm.model.10.1505"/>
    <property type="gene ID" value="evm.TU.10.1505"/>
</dbReference>
<keyword evidence="14" id="KW-0325">Glycoprotein</keyword>
<evidence type="ECO:0000313" key="24">
    <source>
        <dbReference type="Proteomes" id="UP000596661"/>
    </source>
</evidence>
<evidence type="ECO:0000256" key="10">
    <source>
        <dbReference type="ARBA" id="ARBA00022837"/>
    </source>
</evidence>
<dbReference type="EC" id="1.11.1.7" evidence="4 21"/>
<keyword evidence="9 21" id="KW-0732">Signal</keyword>
<evidence type="ECO:0000256" key="21">
    <source>
        <dbReference type="RuleBase" id="RU362060"/>
    </source>
</evidence>
<comment type="subcellular location">
    <subcellularLocation>
        <location evidence="21">Secreted</location>
    </subcellularLocation>
</comment>
<comment type="cofactor">
    <cofactor evidence="18 21">
        <name>heme b</name>
        <dbReference type="ChEBI" id="CHEBI:60344"/>
    </cofactor>
    <text evidence="18 21">Binds 1 heme b (iron(II)-protoporphyrin IX) group per subunit.</text>
</comment>
<comment type="function">
    <text evidence="2">Removal of H(2)O(2), oxidation of toxic reductants, biosynthesis and degradation of lignin, suberization, auxin catabolism, response to environmental stresses such as wounding, pathogen attack and oxidative stress. These functions might be dependent on each isozyme/isoform in each plant tissue.</text>
</comment>
<dbReference type="OrthoDB" id="2113341at2759"/>
<feature type="binding site" evidence="18">
    <location>
        <position position="70"/>
    </location>
    <ligand>
        <name>Ca(2+)</name>
        <dbReference type="ChEBI" id="CHEBI:29108"/>
        <label>1</label>
    </ligand>
</feature>
<dbReference type="InterPro" id="IPR019794">
    <property type="entry name" value="Peroxidases_AS"/>
</dbReference>
<dbReference type="GO" id="GO:0006979">
    <property type="term" value="P:response to oxidative stress"/>
    <property type="evidence" value="ECO:0007669"/>
    <property type="project" value="UniProtKB-UniRule"/>
</dbReference>
<evidence type="ECO:0000256" key="16">
    <source>
        <dbReference type="PIRSR" id="PIRSR600823-1"/>
    </source>
</evidence>
<dbReference type="CDD" id="cd00693">
    <property type="entry name" value="secretory_peroxidase"/>
    <property type="match status" value="1"/>
</dbReference>
<accession>A0A803QJY4</accession>
<keyword evidence="11 21" id="KW-0560">Oxidoreductase</keyword>
<evidence type="ECO:0000256" key="18">
    <source>
        <dbReference type="PIRSR" id="PIRSR600823-3"/>
    </source>
</evidence>
<evidence type="ECO:0000256" key="6">
    <source>
        <dbReference type="ARBA" id="ARBA00022559"/>
    </source>
</evidence>
<keyword evidence="7 21" id="KW-0349">Heme</keyword>
<dbReference type="GO" id="GO:0020037">
    <property type="term" value="F:heme binding"/>
    <property type="evidence" value="ECO:0007669"/>
    <property type="project" value="UniProtKB-UniRule"/>
</dbReference>
<dbReference type="InterPro" id="IPR000823">
    <property type="entry name" value="Peroxidase_pln"/>
</dbReference>
<evidence type="ECO:0000313" key="23">
    <source>
        <dbReference type="EnsemblPlants" id="cds.evm.model.10.1505"/>
    </source>
</evidence>
<keyword evidence="8 18" id="KW-0479">Metal-binding</keyword>
<evidence type="ECO:0000256" key="19">
    <source>
        <dbReference type="PIRSR" id="PIRSR600823-4"/>
    </source>
</evidence>
<reference evidence="23" key="1">
    <citation type="submission" date="2021-03" db="UniProtKB">
        <authorList>
            <consortium name="EnsemblPlants"/>
        </authorList>
    </citation>
    <scope>IDENTIFICATION</scope>
</reference>
<sequence>MASLKLSLLVFLQLLLVLCVFERATAQGLKLGFYQRSCPSAETVIKRTTSQYISRVPTLAAPLLRLHFHDCFVRGCDGSVLLNSTSKNQAEKAAIPNLSLTGFDVIDVAKSAVEKICPGVVSCADILSLVARDAVSMIYGPSWDVPTGRRDGKVSTSLEALTNLPPPFANITILKSMFATKGLNVKDLVVLSGGHTIGRSGCAAFNNRLYNFTGKGDADPSLDPNYAATLRKKCGPTDFTTRVEMDPGSFKSFDNDYYTIVAKRRGLFQSDAALLDDPNTKSYVKEQATSQKPSFAKDFAVSMVKMGKIGVLTGNSGEIRKHCAFVNH</sequence>
<evidence type="ECO:0000256" key="2">
    <source>
        <dbReference type="ARBA" id="ARBA00002322"/>
    </source>
</evidence>
<feature type="binding site" evidence="18">
    <location>
        <position position="77"/>
    </location>
    <ligand>
        <name>Ca(2+)</name>
        <dbReference type="ChEBI" id="CHEBI:29108"/>
        <label>1</label>
    </ligand>
</feature>
<dbReference type="GO" id="GO:0005576">
    <property type="term" value="C:extracellular region"/>
    <property type="evidence" value="ECO:0007669"/>
    <property type="project" value="UniProtKB-SubCell"/>
</dbReference>
<feature type="binding site" evidence="18">
    <location>
        <position position="73"/>
    </location>
    <ligand>
        <name>Ca(2+)</name>
        <dbReference type="ChEBI" id="CHEBI:29108"/>
        <label>1</label>
    </ligand>
</feature>
<evidence type="ECO:0000259" key="22">
    <source>
        <dbReference type="PROSITE" id="PS50873"/>
    </source>
</evidence>
<feature type="binding site" evidence="18">
    <location>
        <position position="79"/>
    </location>
    <ligand>
        <name>Ca(2+)</name>
        <dbReference type="ChEBI" id="CHEBI:29108"/>
        <label>1</label>
    </ligand>
</feature>
<evidence type="ECO:0000256" key="7">
    <source>
        <dbReference type="ARBA" id="ARBA00022617"/>
    </source>
</evidence>
<evidence type="ECO:0000256" key="4">
    <source>
        <dbReference type="ARBA" id="ARBA00012313"/>
    </source>
</evidence>
<dbReference type="OMA" id="NHNNAMG"/>
<evidence type="ECO:0000256" key="17">
    <source>
        <dbReference type="PIRSR" id="PIRSR600823-2"/>
    </source>
</evidence>
<feature type="binding site" evidence="18">
    <location>
        <position position="254"/>
    </location>
    <ligand>
        <name>Ca(2+)</name>
        <dbReference type="ChEBI" id="CHEBI:29108"/>
        <label>2</label>
    </ligand>
</feature>
<dbReference type="FunFam" id="1.10.520.10:FF:000001">
    <property type="entry name" value="Peroxidase"/>
    <property type="match status" value="1"/>
</dbReference>
<evidence type="ECO:0000256" key="9">
    <source>
        <dbReference type="ARBA" id="ARBA00022729"/>
    </source>
</evidence>
<feature type="chain" id="PRO_5031587841" description="Peroxidase" evidence="21">
    <location>
        <begin position="27"/>
        <end position="328"/>
    </location>
</feature>
<feature type="binding site" evidence="18">
    <location>
        <position position="196"/>
    </location>
    <ligand>
        <name>Ca(2+)</name>
        <dbReference type="ChEBI" id="CHEBI:29108"/>
        <label>2</label>
    </ligand>
</feature>
<dbReference type="PROSITE" id="PS00435">
    <property type="entry name" value="PEROXIDASE_1"/>
    <property type="match status" value="1"/>
</dbReference>
<dbReference type="InterPro" id="IPR033905">
    <property type="entry name" value="Secretory_peroxidase"/>
</dbReference>
<dbReference type="InterPro" id="IPR002016">
    <property type="entry name" value="Haem_peroxidase"/>
</dbReference>
<dbReference type="SUPFAM" id="SSF48113">
    <property type="entry name" value="Heme-dependent peroxidases"/>
    <property type="match status" value="1"/>
</dbReference>
<dbReference type="InterPro" id="IPR010255">
    <property type="entry name" value="Haem_peroxidase_sf"/>
</dbReference>
<dbReference type="InterPro" id="IPR019793">
    <property type="entry name" value="Peroxidases_heam-ligand_BS"/>
</dbReference>
<feature type="binding site" evidence="17">
    <location>
        <position position="165"/>
    </location>
    <ligand>
        <name>substrate</name>
    </ligand>
</feature>
<evidence type="ECO:0000256" key="11">
    <source>
        <dbReference type="ARBA" id="ARBA00023002"/>
    </source>
</evidence>
<dbReference type="PANTHER" id="PTHR31235">
    <property type="entry name" value="PEROXIDASE 25-RELATED"/>
    <property type="match status" value="1"/>
</dbReference>
<evidence type="ECO:0000256" key="3">
    <source>
        <dbReference type="ARBA" id="ARBA00006873"/>
    </source>
</evidence>
<feature type="disulfide bond" evidence="20">
    <location>
        <begin position="202"/>
        <end position="234"/>
    </location>
</feature>
<dbReference type="GO" id="GO:0042744">
    <property type="term" value="P:hydrogen peroxide catabolic process"/>
    <property type="evidence" value="ECO:0007669"/>
    <property type="project" value="UniProtKB-KW"/>
</dbReference>
<evidence type="ECO:0000256" key="15">
    <source>
        <dbReference type="ARBA" id="ARBA00023324"/>
    </source>
</evidence>
<keyword evidence="6 21" id="KW-0575">Peroxidase</keyword>
<feature type="binding site" evidence="18">
    <location>
        <position position="246"/>
    </location>
    <ligand>
        <name>Ca(2+)</name>
        <dbReference type="ChEBI" id="CHEBI:29108"/>
        <label>2</label>
    </ligand>
</feature>
<protein>
    <recommendedName>
        <fullName evidence="4 21">Peroxidase</fullName>
        <ecNumber evidence="4 21">1.11.1.7</ecNumber>
    </recommendedName>
</protein>
<keyword evidence="13 20" id="KW-1015">Disulfide bond</keyword>
<dbReference type="GO" id="GO:0046872">
    <property type="term" value="F:metal ion binding"/>
    <property type="evidence" value="ECO:0007669"/>
    <property type="project" value="UniProtKB-UniRule"/>
</dbReference>
<dbReference type="GO" id="GO:0140825">
    <property type="term" value="F:lactoperoxidase activity"/>
    <property type="evidence" value="ECO:0007669"/>
    <property type="project" value="UniProtKB-EC"/>
</dbReference>
<feature type="binding site" evidence="18">
    <location>
        <position position="75"/>
    </location>
    <ligand>
        <name>Ca(2+)</name>
        <dbReference type="ChEBI" id="CHEBI:29108"/>
        <label>1</label>
    </ligand>
</feature>
<comment type="similarity">
    <text evidence="21">Belongs to the peroxidase family. Classical plant (class III) peroxidase subfamily.</text>
</comment>